<dbReference type="AlphaFoldDB" id="A0A0F9BI71"/>
<sequence length="51" mass="6076">NLGLIVRKKFTDLRDSTMKDFVKWTASISLRALRRLATLMVLWFYSVMLRN</sequence>
<dbReference type="EMBL" id="LAZR01037695">
    <property type="protein sequence ID" value="KKL21535.1"/>
    <property type="molecule type" value="Genomic_DNA"/>
</dbReference>
<gene>
    <name evidence="1" type="ORF">LCGC14_2444470</name>
</gene>
<reference evidence="1" key="1">
    <citation type="journal article" date="2015" name="Nature">
        <title>Complex archaea that bridge the gap between prokaryotes and eukaryotes.</title>
        <authorList>
            <person name="Spang A."/>
            <person name="Saw J.H."/>
            <person name="Jorgensen S.L."/>
            <person name="Zaremba-Niedzwiedzka K."/>
            <person name="Martijn J."/>
            <person name="Lind A.E."/>
            <person name="van Eijk R."/>
            <person name="Schleper C."/>
            <person name="Guy L."/>
            <person name="Ettema T.J."/>
        </authorList>
    </citation>
    <scope>NUCLEOTIDE SEQUENCE</scope>
</reference>
<comment type="caution">
    <text evidence="1">The sequence shown here is derived from an EMBL/GenBank/DDBJ whole genome shotgun (WGS) entry which is preliminary data.</text>
</comment>
<proteinExistence type="predicted"/>
<organism evidence="1">
    <name type="scientific">marine sediment metagenome</name>
    <dbReference type="NCBI Taxonomy" id="412755"/>
    <lineage>
        <taxon>unclassified sequences</taxon>
        <taxon>metagenomes</taxon>
        <taxon>ecological metagenomes</taxon>
    </lineage>
</organism>
<accession>A0A0F9BI71</accession>
<evidence type="ECO:0000313" key="1">
    <source>
        <dbReference type="EMBL" id="KKL21535.1"/>
    </source>
</evidence>
<protein>
    <submittedName>
        <fullName evidence="1">Uncharacterized protein</fullName>
    </submittedName>
</protein>
<feature type="non-terminal residue" evidence="1">
    <location>
        <position position="1"/>
    </location>
</feature>
<name>A0A0F9BI71_9ZZZZ</name>